<reference evidence="3" key="1">
    <citation type="journal article" date="2016" name="Nature">
        <title>The genome of the seagrass Zostera marina reveals angiosperm adaptation to the sea.</title>
        <authorList>
            <person name="Olsen J.L."/>
            <person name="Rouze P."/>
            <person name="Verhelst B."/>
            <person name="Lin Y.-C."/>
            <person name="Bayer T."/>
            <person name="Collen J."/>
            <person name="Dattolo E."/>
            <person name="De Paoli E."/>
            <person name="Dittami S."/>
            <person name="Maumus F."/>
            <person name="Michel G."/>
            <person name="Kersting A."/>
            <person name="Lauritano C."/>
            <person name="Lohaus R."/>
            <person name="Toepel M."/>
            <person name="Tonon T."/>
            <person name="Vanneste K."/>
            <person name="Amirebrahimi M."/>
            <person name="Brakel J."/>
            <person name="Bostroem C."/>
            <person name="Chovatia M."/>
            <person name="Grimwood J."/>
            <person name="Jenkins J.W."/>
            <person name="Jueterbock A."/>
            <person name="Mraz A."/>
            <person name="Stam W.T."/>
            <person name="Tice H."/>
            <person name="Bornberg-Bauer E."/>
            <person name="Green P.J."/>
            <person name="Pearson G.A."/>
            <person name="Procaccini G."/>
            <person name="Duarte C.M."/>
            <person name="Schmutz J."/>
            <person name="Reusch T.B.H."/>
            <person name="Van de Peer Y."/>
        </authorList>
    </citation>
    <scope>NUCLEOTIDE SEQUENCE [LARGE SCALE GENOMIC DNA]</scope>
    <source>
        <strain evidence="3">cv. Finnish</strain>
    </source>
</reference>
<organism evidence="2 3">
    <name type="scientific">Zostera marina</name>
    <name type="common">Eelgrass</name>
    <dbReference type="NCBI Taxonomy" id="29655"/>
    <lineage>
        <taxon>Eukaryota</taxon>
        <taxon>Viridiplantae</taxon>
        <taxon>Streptophyta</taxon>
        <taxon>Embryophyta</taxon>
        <taxon>Tracheophyta</taxon>
        <taxon>Spermatophyta</taxon>
        <taxon>Magnoliopsida</taxon>
        <taxon>Liliopsida</taxon>
        <taxon>Zosteraceae</taxon>
        <taxon>Zostera</taxon>
    </lineage>
</organism>
<dbReference type="InterPro" id="IPR039662">
    <property type="entry name" value="Cohesin_Scc3/SA"/>
</dbReference>
<dbReference type="PANTHER" id="PTHR11199:SF0">
    <property type="entry name" value="LD34181P-RELATED"/>
    <property type="match status" value="1"/>
</dbReference>
<accession>A0A0K9PIN6</accession>
<feature type="non-terminal residue" evidence="2">
    <location>
        <position position="1"/>
    </location>
</feature>
<feature type="compositionally biased region" description="Basic residues" evidence="1">
    <location>
        <begin position="140"/>
        <end position="153"/>
    </location>
</feature>
<name>A0A0K9PIN6_ZOSMR</name>
<protein>
    <submittedName>
        <fullName evidence="2">Cohesin subunit SA-3</fullName>
    </submittedName>
</protein>
<feature type="region of interest" description="Disordered" evidence="1">
    <location>
        <begin position="140"/>
        <end position="217"/>
    </location>
</feature>
<gene>
    <name evidence="2" type="ORF">ZOSMA_22G01050</name>
</gene>
<feature type="compositionally biased region" description="Acidic residues" evidence="1">
    <location>
        <begin position="158"/>
        <end position="169"/>
    </location>
</feature>
<dbReference type="EMBL" id="LFYR01000811">
    <property type="protein sequence ID" value="KMZ68811.1"/>
    <property type="molecule type" value="Genomic_DNA"/>
</dbReference>
<keyword evidence="3" id="KW-1185">Reference proteome</keyword>
<dbReference type="Proteomes" id="UP000036987">
    <property type="component" value="Unassembled WGS sequence"/>
</dbReference>
<proteinExistence type="predicted"/>
<evidence type="ECO:0000313" key="2">
    <source>
        <dbReference type="EMBL" id="KMZ68811.1"/>
    </source>
</evidence>
<comment type="caution">
    <text evidence="2">The sequence shown here is derived from an EMBL/GenBank/DDBJ whole genome shotgun (WGS) entry which is preliminary data.</text>
</comment>
<evidence type="ECO:0000256" key="1">
    <source>
        <dbReference type="SAM" id="MobiDB-lite"/>
    </source>
</evidence>
<sequence>AYKRHMLDLSVGNELSFDKSFSECKDLATRLSTSFIGAARNKHKSHILQITKDGVAFAFEDIPMKLSFLEAAVLPFVYKLPTLDAIETLKYAKKMSNGINTDEDPSSWRPYHTFIDNLTEKYAKNELNQDDTELNIPRRHVRKRKTKKPKGRKLFQDSSDDDFISDSDESDHGNENDDDEQPIIHTFKSAAKFQSMKLSQQGKKDKVGSSKSAGGSG</sequence>
<dbReference type="OrthoDB" id="498590at2759"/>
<dbReference type="AlphaFoldDB" id="A0A0K9PIN6"/>
<dbReference type="PANTHER" id="PTHR11199">
    <property type="entry name" value="STROMAL ANTIGEN"/>
    <property type="match status" value="1"/>
</dbReference>
<evidence type="ECO:0000313" key="3">
    <source>
        <dbReference type="Proteomes" id="UP000036987"/>
    </source>
</evidence>